<reference evidence="2" key="1">
    <citation type="submission" date="2016-01" db="EMBL/GenBank/DDBJ databases">
        <title>Isolation and Characterization of Enterobacteria phage CBB.</title>
        <authorList>
            <person name="Buttimer C.T.H."/>
            <person name="Hendrix H."/>
            <person name="Alexandre H."/>
            <person name="O'Mahony J."/>
            <person name="Lavigne R."/>
            <person name="Coffey A."/>
        </authorList>
    </citation>
    <scope>NUCLEOTIDE SEQUENCE [LARGE SCALE GENOMIC DNA]</scope>
</reference>
<sequence length="53" mass="6266">MQHYILTSTQGNRTFMMTSHDLHSFIVFDNPKSEVDKHGNTLVYFSTIHIRRI</sequence>
<accession>A0A1L2CVB4</accession>
<evidence type="ECO:0000313" key="1">
    <source>
        <dbReference type="EMBL" id="AMM43958.1"/>
    </source>
</evidence>
<dbReference type="EMBL" id="KU574722">
    <property type="protein sequence ID" value="AMM43958.1"/>
    <property type="molecule type" value="Genomic_DNA"/>
</dbReference>
<evidence type="ECO:0000313" key="2">
    <source>
        <dbReference type="Proteomes" id="UP000223891"/>
    </source>
</evidence>
<organism evidence="1 2">
    <name type="scientific">Pectobacterium phage vB_PcaM_CBB</name>
    <dbReference type="NCBI Taxonomy" id="2772511"/>
    <lineage>
        <taxon>Viruses</taxon>
        <taxon>Duplodnaviria</taxon>
        <taxon>Heunggongvirae</taxon>
        <taxon>Uroviricota</taxon>
        <taxon>Caudoviricetes</taxon>
        <taxon>Mimasvirus</taxon>
        <taxon>Mimasvirus CBB</taxon>
    </lineage>
</organism>
<name>A0A1L2CVB4_9CAUD</name>
<gene>
    <name evidence="1" type="ORF">CBB_395</name>
</gene>
<protein>
    <submittedName>
        <fullName evidence="1">Uncharacterized protein</fullName>
    </submittedName>
</protein>
<keyword evidence="2" id="KW-1185">Reference proteome</keyword>
<dbReference type="Proteomes" id="UP000223891">
    <property type="component" value="Segment"/>
</dbReference>
<proteinExistence type="predicted"/>